<sequence>MPEDTSRHELRVDRSLCEGHALCVDLAPDVFVLGDDEVAAADTTPPESRWGQVKAAVDACPRQAITFSTLHTKGR</sequence>
<dbReference type="PANTHER" id="PTHR36923">
    <property type="entry name" value="FERREDOXIN"/>
    <property type="match status" value="1"/>
</dbReference>
<evidence type="ECO:0000313" key="9">
    <source>
        <dbReference type="EMBL" id="KWX23355.1"/>
    </source>
</evidence>
<evidence type="ECO:0000256" key="8">
    <source>
        <dbReference type="RuleBase" id="RU368020"/>
    </source>
</evidence>
<dbReference type="GO" id="GO:0009055">
    <property type="term" value="F:electron transfer activity"/>
    <property type="evidence" value="ECO:0007669"/>
    <property type="project" value="UniProtKB-UniRule"/>
</dbReference>
<reference evidence="9 10" key="1">
    <citation type="submission" date="2015-07" db="EMBL/GenBank/DDBJ databases">
        <title>A draft genome sequence of Mycobacterium wolinskyi.</title>
        <authorList>
            <person name="de Man T.J."/>
            <person name="Perry K.A."/>
            <person name="Coulliette A.D."/>
            <person name="Jensen B."/>
            <person name="Toney N.C."/>
            <person name="Limbago B.M."/>
            <person name="Noble-Wang J."/>
        </authorList>
    </citation>
    <scope>NUCLEOTIDE SEQUENCE [LARGE SCALE GENOMIC DNA]</scope>
    <source>
        <strain evidence="9 10">CDC_01</strain>
    </source>
</reference>
<dbReference type="Pfam" id="PF13459">
    <property type="entry name" value="Fer4_15"/>
    <property type="match status" value="1"/>
</dbReference>
<comment type="caution">
    <text evidence="9">The sequence shown here is derived from an EMBL/GenBank/DDBJ whole genome shotgun (WGS) entry which is preliminary data.</text>
</comment>
<keyword evidence="6 8" id="KW-0411">Iron-sulfur</keyword>
<evidence type="ECO:0000256" key="5">
    <source>
        <dbReference type="ARBA" id="ARBA00023004"/>
    </source>
</evidence>
<proteinExistence type="predicted"/>
<keyword evidence="3 8" id="KW-0479">Metal-binding</keyword>
<evidence type="ECO:0000313" key="10">
    <source>
        <dbReference type="Proteomes" id="UP000070612"/>
    </source>
</evidence>
<dbReference type="GO" id="GO:0051538">
    <property type="term" value="F:3 iron, 4 sulfur cluster binding"/>
    <property type="evidence" value="ECO:0007669"/>
    <property type="project" value="UniProtKB-KW"/>
</dbReference>
<keyword evidence="5 8" id="KW-0408">Iron</keyword>
<organism evidence="9 10">
    <name type="scientific">Mycolicibacterium wolinskyi</name>
    <dbReference type="NCBI Taxonomy" id="59750"/>
    <lineage>
        <taxon>Bacteria</taxon>
        <taxon>Bacillati</taxon>
        <taxon>Actinomycetota</taxon>
        <taxon>Actinomycetes</taxon>
        <taxon>Mycobacteriales</taxon>
        <taxon>Mycobacteriaceae</taxon>
        <taxon>Mycolicibacterium</taxon>
    </lineage>
</organism>
<evidence type="ECO:0000256" key="6">
    <source>
        <dbReference type="ARBA" id="ARBA00023014"/>
    </source>
</evidence>
<dbReference type="PRINTS" id="PR00352">
    <property type="entry name" value="3FE4SFRDOXIN"/>
</dbReference>
<keyword evidence="7" id="KW-0003">3Fe-4S</keyword>
<dbReference type="InterPro" id="IPR051269">
    <property type="entry name" value="Fe-S_cluster_ET"/>
</dbReference>
<evidence type="ECO:0000256" key="7">
    <source>
        <dbReference type="ARBA" id="ARBA00023291"/>
    </source>
</evidence>
<dbReference type="RefSeq" id="WP_067850519.1">
    <property type="nucleotide sequence ID" value="NZ_LGTW01000009.1"/>
</dbReference>
<accession>A0A132PLX7</accession>
<keyword evidence="2 8" id="KW-0813">Transport</keyword>
<keyword evidence="4 8" id="KW-0249">Electron transport</keyword>
<comment type="cofactor">
    <cofactor evidence="1">
        <name>[3Fe-4S] cluster</name>
        <dbReference type="ChEBI" id="CHEBI:21137"/>
    </cofactor>
</comment>
<protein>
    <recommendedName>
        <fullName evidence="8">Ferredoxin</fullName>
    </recommendedName>
</protein>
<dbReference type="STRING" id="59750.AWC31_16845"/>
<evidence type="ECO:0000256" key="2">
    <source>
        <dbReference type="ARBA" id="ARBA00022448"/>
    </source>
</evidence>
<evidence type="ECO:0000256" key="1">
    <source>
        <dbReference type="ARBA" id="ARBA00001927"/>
    </source>
</evidence>
<dbReference type="Proteomes" id="UP000070612">
    <property type="component" value="Unassembled WGS sequence"/>
</dbReference>
<dbReference type="AlphaFoldDB" id="A0A132PLX7"/>
<dbReference type="SUPFAM" id="SSF54862">
    <property type="entry name" value="4Fe-4S ferredoxins"/>
    <property type="match status" value="1"/>
</dbReference>
<dbReference type="InterPro" id="IPR001080">
    <property type="entry name" value="3Fe4S_ferredoxin"/>
</dbReference>
<dbReference type="PANTHER" id="PTHR36923:SF3">
    <property type="entry name" value="FERREDOXIN"/>
    <property type="match status" value="1"/>
</dbReference>
<gene>
    <name evidence="9" type="ORF">AFM11_16240</name>
</gene>
<comment type="function">
    <text evidence="8">Ferredoxins are iron-sulfur proteins that transfer electrons in a wide variety of metabolic reactions.</text>
</comment>
<name>A0A132PLX7_9MYCO</name>
<dbReference type="GO" id="GO:0005506">
    <property type="term" value="F:iron ion binding"/>
    <property type="evidence" value="ECO:0007669"/>
    <property type="project" value="UniProtKB-UniRule"/>
</dbReference>
<dbReference type="EMBL" id="LGTW01000009">
    <property type="protein sequence ID" value="KWX23355.1"/>
    <property type="molecule type" value="Genomic_DNA"/>
</dbReference>
<evidence type="ECO:0000256" key="4">
    <source>
        <dbReference type="ARBA" id="ARBA00022982"/>
    </source>
</evidence>
<keyword evidence="10" id="KW-1185">Reference proteome</keyword>
<dbReference type="Gene3D" id="3.30.70.20">
    <property type="match status" value="1"/>
</dbReference>
<evidence type="ECO:0000256" key="3">
    <source>
        <dbReference type="ARBA" id="ARBA00022723"/>
    </source>
</evidence>
<dbReference type="PATRIC" id="fig|59750.3.peg.7373"/>